<evidence type="ECO:0000313" key="1">
    <source>
        <dbReference type="EMBL" id="SPY43978.1"/>
    </source>
</evidence>
<organism evidence="1 2">
    <name type="scientific">Photobacterium damselae</name>
    <dbReference type="NCBI Taxonomy" id="38293"/>
    <lineage>
        <taxon>Bacteria</taxon>
        <taxon>Pseudomonadati</taxon>
        <taxon>Pseudomonadota</taxon>
        <taxon>Gammaproteobacteria</taxon>
        <taxon>Vibrionales</taxon>
        <taxon>Vibrionaceae</taxon>
        <taxon>Photobacterium</taxon>
    </lineage>
</organism>
<proteinExistence type="predicted"/>
<dbReference type="EMBL" id="UATL01000005">
    <property type="protein sequence ID" value="SPY43978.1"/>
    <property type="molecule type" value="Genomic_DNA"/>
</dbReference>
<dbReference type="AlphaFoldDB" id="A0A2T3QLB3"/>
<accession>A0A2T3QLB3</accession>
<evidence type="ECO:0000313" key="2">
    <source>
        <dbReference type="Proteomes" id="UP000251647"/>
    </source>
</evidence>
<dbReference type="Proteomes" id="UP000251647">
    <property type="component" value="Unassembled WGS sequence"/>
</dbReference>
<name>A0A2T3QLB3_PHODM</name>
<reference evidence="1 2" key="1">
    <citation type="submission" date="2018-06" db="EMBL/GenBank/DDBJ databases">
        <authorList>
            <consortium name="Pathogen Informatics"/>
            <person name="Doyle S."/>
        </authorList>
    </citation>
    <scope>NUCLEOTIDE SEQUENCE [LARGE SCALE GENOMIC DNA]</scope>
    <source>
        <strain evidence="1 2">NCTC11647</strain>
    </source>
</reference>
<sequence>MYLLDRKVGNIMENLAAFTERNISNHSTFNAWIYDSNLNYKTLDIAEKLNSTQLSQLIDSNLHLIIENIIEHKFFIIFSELSIVTEIIFKNNQVIEIK</sequence>
<protein>
    <submittedName>
        <fullName evidence="1">Uncharacterized protein</fullName>
    </submittedName>
</protein>
<gene>
    <name evidence="1" type="ORF">NCTC11647_02911</name>
</gene>